<dbReference type="PANTHER" id="PTHR11562">
    <property type="entry name" value="CATION EFFLUX PROTEIN/ ZINC TRANSPORTER"/>
    <property type="match status" value="1"/>
</dbReference>
<keyword evidence="4 10" id="KW-0812">Transmembrane</keyword>
<reference evidence="13 14" key="1">
    <citation type="journal article" date="2019" name="Sci. Rep.">
        <title>Comparative genomics of chytrid fungi reveal insights into the obligate biotrophic and pathogenic lifestyle of Synchytrium endobioticum.</title>
        <authorList>
            <person name="van de Vossenberg B.T.L.H."/>
            <person name="Warris S."/>
            <person name="Nguyen H.D.T."/>
            <person name="van Gent-Pelzer M.P.E."/>
            <person name="Joly D.L."/>
            <person name="van de Geest H.C."/>
            <person name="Bonants P.J.M."/>
            <person name="Smith D.S."/>
            <person name="Levesque C.A."/>
            <person name="van der Lee T.A.J."/>
        </authorList>
    </citation>
    <scope>NUCLEOTIDE SEQUENCE [LARGE SCALE GENOMIC DNA]</scope>
    <source>
        <strain evidence="13 14">CBS 809.83</strain>
    </source>
</reference>
<dbReference type="InterPro" id="IPR027470">
    <property type="entry name" value="Cation_efflux_CTD"/>
</dbReference>
<dbReference type="GO" id="GO:0098771">
    <property type="term" value="P:inorganic ion homeostasis"/>
    <property type="evidence" value="ECO:0007669"/>
    <property type="project" value="UniProtKB-ARBA"/>
</dbReference>
<feature type="region of interest" description="Disordered" evidence="9">
    <location>
        <begin position="24"/>
        <end position="66"/>
    </location>
</feature>
<keyword evidence="8 10" id="KW-0472">Membrane</keyword>
<feature type="transmembrane region" description="Helical" evidence="10">
    <location>
        <begin position="379"/>
        <end position="401"/>
    </location>
</feature>
<evidence type="ECO:0000259" key="11">
    <source>
        <dbReference type="Pfam" id="PF01545"/>
    </source>
</evidence>
<keyword evidence="3" id="KW-0813">Transport</keyword>
<evidence type="ECO:0000256" key="7">
    <source>
        <dbReference type="ARBA" id="ARBA00023065"/>
    </source>
</evidence>
<feature type="transmembrane region" description="Helical" evidence="10">
    <location>
        <begin position="154"/>
        <end position="175"/>
    </location>
</feature>
<feature type="domain" description="Cation efflux protein cytoplasmic" evidence="12">
    <location>
        <begin position="419"/>
        <end position="495"/>
    </location>
</feature>
<comment type="similarity">
    <text evidence="2">Belongs to the cation diffusion facilitator (CDF) transporter (TC 2.A.4) family. SLC30A subfamily.</text>
</comment>
<keyword evidence="14" id="KW-1185">Reference proteome</keyword>
<feature type="compositionally biased region" description="Basic residues" evidence="9">
    <location>
        <begin position="284"/>
        <end position="300"/>
    </location>
</feature>
<comment type="caution">
    <text evidence="13">The sequence shown here is derived from an EMBL/GenBank/DDBJ whole genome shotgun (WGS) entry which is preliminary data.</text>
</comment>
<organism evidence="13 14">
    <name type="scientific">Powellomyces hirtus</name>
    <dbReference type="NCBI Taxonomy" id="109895"/>
    <lineage>
        <taxon>Eukaryota</taxon>
        <taxon>Fungi</taxon>
        <taxon>Fungi incertae sedis</taxon>
        <taxon>Chytridiomycota</taxon>
        <taxon>Chytridiomycota incertae sedis</taxon>
        <taxon>Chytridiomycetes</taxon>
        <taxon>Spizellomycetales</taxon>
        <taxon>Powellomycetaceae</taxon>
        <taxon>Powellomyces</taxon>
    </lineage>
</organism>
<dbReference type="InterPro" id="IPR027469">
    <property type="entry name" value="Cation_efflux_TMD_sf"/>
</dbReference>
<comment type="subcellular location">
    <subcellularLocation>
        <location evidence="1">Membrane</location>
        <topology evidence="1">Multi-pass membrane protein</topology>
    </subcellularLocation>
</comment>
<dbReference type="Gene3D" id="1.20.1510.10">
    <property type="entry name" value="Cation efflux protein transmembrane domain"/>
    <property type="match status" value="1"/>
</dbReference>
<evidence type="ECO:0000256" key="3">
    <source>
        <dbReference type="ARBA" id="ARBA00022448"/>
    </source>
</evidence>
<feature type="transmembrane region" description="Helical" evidence="10">
    <location>
        <begin position="216"/>
        <end position="243"/>
    </location>
</feature>
<evidence type="ECO:0000256" key="8">
    <source>
        <dbReference type="ARBA" id="ARBA00023136"/>
    </source>
</evidence>
<dbReference type="GO" id="GO:0005385">
    <property type="term" value="F:zinc ion transmembrane transporter activity"/>
    <property type="evidence" value="ECO:0007669"/>
    <property type="project" value="TreeGrafter"/>
</dbReference>
<sequence length="545" mass="58791">MSSHSERSPLLAQRGRANSINALLATSPSNNPNNNHHNYSATGNNNSNASSSSSNSNPQQLSSSATANSTIATQTLMGALEGFTQHRRASMHSSTADLEQVRVHDSPTAKLLNSATGDGVHTLAKNSKYGNSLSACPELDVSAAAGVDQNRRKLIIATVLCFCFFLVELVAGLWAGSLAILSDSFHLLSDIAGFAISLAALYLSQQPATKRHSYGFYRAEIIGAILSTFLIWILTAFLVWEAIERVRNPVPIDGRIMFCTAAVGVCVNIVLGFTLHGGHDHGHGGHGHSHGGHSHGGHSHGAHDHAAHDHDHDHDHEHEHNHAHGHDEENPLHEAPHKKKTHMNINVQSAAIHVIGDLLSSIGVLIAATIIWINPERTIVDPICTFVFSIFVLATTVQLMYNSLTVLMEATPEDIDPLAVASDLRRIEGVQDIHDLHIWNLTLGKVSLSAHLQIEYHHPSTRAELTLADYHSILAEAQNMLCARYGIHHATIQLEGLHGSVAGSLTGSSEQGESEVDLDVEANDSDVPKTVTRLHCNPAMCRTTD</sequence>
<dbReference type="Pfam" id="PF01545">
    <property type="entry name" value="Cation_efflux"/>
    <property type="match status" value="1"/>
</dbReference>
<name>A0A507E4B6_9FUNG</name>
<dbReference type="InterPro" id="IPR050681">
    <property type="entry name" value="CDF/SLC30A"/>
</dbReference>
<feature type="compositionally biased region" description="Basic and acidic residues" evidence="9">
    <location>
        <begin position="301"/>
        <end position="335"/>
    </location>
</feature>
<evidence type="ECO:0000259" key="12">
    <source>
        <dbReference type="Pfam" id="PF16916"/>
    </source>
</evidence>
<dbReference type="AlphaFoldDB" id="A0A507E4B6"/>
<protein>
    <recommendedName>
        <fullName evidence="15">Cation efflux protein cytoplasmic domain-containing protein</fullName>
    </recommendedName>
</protein>
<dbReference type="Pfam" id="PF16916">
    <property type="entry name" value="ZT_dimer"/>
    <property type="match status" value="1"/>
</dbReference>
<keyword evidence="6 10" id="KW-1133">Transmembrane helix</keyword>
<dbReference type="NCBIfam" id="TIGR01297">
    <property type="entry name" value="CDF"/>
    <property type="match status" value="1"/>
</dbReference>
<dbReference type="STRING" id="109895.A0A507E4B6"/>
<evidence type="ECO:0000256" key="4">
    <source>
        <dbReference type="ARBA" id="ARBA00022692"/>
    </source>
</evidence>
<accession>A0A507E4B6</accession>
<proteinExistence type="inferred from homology"/>
<evidence type="ECO:0000256" key="1">
    <source>
        <dbReference type="ARBA" id="ARBA00004141"/>
    </source>
</evidence>
<dbReference type="GO" id="GO:0030003">
    <property type="term" value="P:intracellular monoatomic cation homeostasis"/>
    <property type="evidence" value="ECO:0007669"/>
    <property type="project" value="UniProtKB-ARBA"/>
</dbReference>
<dbReference type="SUPFAM" id="SSF160240">
    <property type="entry name" value="Cation efflux protein cytoplasmic domain-like"/>
    <property type="match status" value="1"/>
</dbReference>
<dbReference type="EMBL" id="QEAQ01000044">
    <property type="protein sequence ID" value="TPX57968.1"/>
    <property type="molecule type" value="Genomic_DNA"/>
</dbReference>
<evidence type="ECO:0000313" key="13">
    <source>
        <dbReference type="EMBL" id="TPX57968.1"/>
    </source>
</evidence>
<dbReference type="InterPro" id="IPR058533">
    <property type="entry name" value="Cation_efflux_TM"/>
</dbReference>
<dbReference type="GO" id="GO:0005886">
    <property type="term" value="C:plasma membrane"/>
    <property type="evidence" value="ECO:0007669"/>
    <property type="project" value="TreeGrafter"/>
</dbReference>
<evidence type="ECO:0000256" key="6">
    <source>
        <dbReference type="ARBA" id="ARBA00022989"/>
    </source>
</evidence>
<keyword evidence="5" id="KW-0862">Zinc</keyword>
<gene>
    <name evidence="13" type="ORF">PhCBS80983_g03446</name>
</gene>
<dbReference type="PANTHER" id="PTHR11562:SF17">
    <property type="entry name" value="RE54080P-RELATED"/>
    <property type="match status" value="1"/>
</dbReference>
<evidence type="ECO:0000313" key="14">
    <source>
        <dbReference type="Proteomes" id="UP000318582"/>
    </source>
</evidence>
<keyword evidence="5" id="KW-0864">Zinc transport</keyword>
<feature type="region of interest" description="Disordered" evidence="9">
    <location>
        <begin position="281"/>
        <end position="336"/>
    </location>
</feature>
<dbReference type="Proteomes" id="UP000318582">
    <property type="component" value="Unassembled WGS sequence"/>
</dbReference>
<feature type="domain" description="Cation efflux protein transmembrane" evidence="11">
    <location>
        <begin position="154"/>
        <end position="408"/>
    </location>
</feature>
<feature type="transmembrane region" description="Helical" evidence="10">
    <location>
        <begin position="350"/>
        <end position="373"/>
    </location>
</feature>
<evidence type="ECO:0000256" key="5">
    <source>
        <dbReference type="ARBA" id="ARBA00022906"/>
    </source>
</evidence>
<evidence type="ECO:0000256" key="9">
    <source>
        <dbReference type="SAM" id="MobiDB-lite"/>
    </source>
</evidence>
<dbReference type="InterPro" id="IPR036837">
    <property type="entry name" value="Cation_efflux_CTD_sf"/>
</dbReference>
<feature type="transmembrane region" description="Helical" evidence="10">
    <location>
        <begin position="255"/>
        <end position="275"/>
    </location>
</feature>
<evidence type="ECO:0000256" key="2">
    <source>
        <dbReference type="ARBA" id="ARBA00008873"/>
    </source>
</evidence>
<evidence type="ECO:0008006" key="15">
    <source>
        <dbReference type="Google" id="ProtNLM"/>
    </source>
</evidence>
<evidence type="ECO:0000256" key="10">
    <source>
        <dbReference type="SAM" id="Phobius"/>
    </source>
</evidence>
<dbReference type="InterPro" id="IPR002524">
    <property type="entry name" value="Cation_efflux"/>
</dbReference>
<dbReference type="SUPFAM" id="SSF161111">
    <property type="entry name" value="Cation efflux protein transmembrane domain-like"/>
    <property type="match status" value="1"/>
</dbReference>
<keyword evidence="7" id="KW-0406">Ion transport</keyword>
<feature type="compositionally biased region" description="Low complexity" evidence="9">
    <location>
        <begin position="27"/>
        <end position="66"/>
    </location>
</feature>